<dbReference type="InterPro" id="IPR012337">
    <property type="entry name" value="RNaseH-like_sf"/>
</dbReference>
<dbReference type="EMBL" id="BSYR01000037">
    <property type="protein sequence ID" value="GMJ03450.1"/>
    <property type="molecule type" value="Genomic_DNA"/>
</dbReference>
<dbReference type="InterPro" id="IPR008906">
    <property type="entry name" value="HATC_C_dom"/>
</dbReference>
<dbReference type="SUPFAM" id="SSF53098">
    <property type="entry name" value="Ribonuclease H-like"/>
    <property type="match status" value="1"/>
</dbReference>
<sequence>MREIYEKMNCMIGEIRDLLIDNKHSVDYVKMKEILVSRWEKMNTTMHCLGFALNPFFYDSKYLNDEAPSGVPRRAPNQDREVVAEVLKAFDVIGEDENEKAELHKQLAKFQNKQGMFEAAYARIDATAMSPISWWSTYGSETPKLAEIAIRVLSQPISSSSAERVWSTYSYIHNIKRNWLNAKRADKLVFIHSNIRLLSQFTTSYKESPCKKWDTDPESTYFDDSTVRLEDLRCDD</sequence>
<organism evidence="2 3">
    <name type="scientific">Hibiscus trionum</name>
    <name type="common">Flower of an hour</name>
    <dbReference type="NCBI Taxonomy" id="183268"/>
    <lineage>
        <taxon>Eukaryota</taxon>
        <taxon>Viridiplantae</taxon>
        <taxon>Streptophyta</taxon>
        <taxon>Embryophyta</taxon>
        <taxon>Tracheophyta</taxon>
        <taxon>Spermatophyta</taxon>
        <taxon>Magnoliopsida</taxon>
        <taxon>eudicotyledons</taxon>
        <taxon>Gunneridae</taxon>
        <taxon>Pentapetalae</taxon>
        <taxon>rosids</taxon>
        <taxon>malvids</taxon>
        <taxon>Malvales</taxon>
        <taxon>Malvaceae</taxon>
        <taxon>Malvoideae</taxon>
        <taxon>Hibiscus</taxon>
    </lineage>
</organism>
<dbReference type="Proteomes" id="UP001165190">
    <property type="component" value="Unassembled WGS sequence"/>
</dbReference>
<reference evidence="2" key="1">
    <citation type="submission" date="2023-05" db="EMBL/GenBank/DDBJ databases">
        <title>Genome and transcriptome analyses reveal genes involved in the formation of fine ridges on petal epidermal cells in Hibiscus trionum.</title>
        <authorList>
            <person name="Koshimizu S."/>
            <person name="Masuda S."/>
            <person name="Ishii T."/>
            <person name="Shirasu K."/>
            <person name="Hoshino A."/>
            <person name="Arita M."/>
        </authorList>
    </citation>
    <scope>NUCLEOTIDE SEQUENCE</scope>
    <source>
        <strain evidence="2">Hamamatsu line</strain>
    </source>
</reference>
<keyword evidence="3" id="KW-1185">Reference proteome</keyword>
<protein>
    <recommendedName>
        <fullName evidence="1">HAT C-terminal dimerisation domain-containing protein</fullName>
    </recommendedName>
</protein>
<accession>A0A9W7IWX9</accession>
<evidence type="ECO:0000313" key="2">
    <source>
        <dbReference type="EMBL" id="GMJ03450.1"/>
    </source>
</evidence>
<dbReference type="AlphaFoldDB" id="A0A9W7IWX9"/>
<dbReference type="OrthoDB" id="1936192at2759"/>
<feature type="domain" description="HAT C-terminal dimerisation" evidence="1">
    <location>
        <begin position="127"/>
        <end position="195"/>
    </location>
</feature>
<gene>
    <name evidence="2" type="ORF">HRI_004014200</name>
</gene>
<comment type="caution">
    <text evidence="2">The sequence shown here is derived from an EMBL/GenBank/DDBJ whole genome shotgun (WGS) entry which is preliminary data.</text>
</comment>
<evidence type="ECO:0000313" key="3">
    <source>
        <dbReference type="Proteomes" id="UP001165190"/>
    </source>
</evidence>
<name>A0A9W7IWX9_HIBTR</name>
<dbReference type="Pfam" id="PF05699">
    <property type="entry name" value="Dimer_Tnp_hAT"/>
    <property type="match status" value="1"/>
</dbReference>
<evidence type="ECO:0000259" key="1">
    <source>
        <dbReference type="Pfam" id="PF05699"/>
    </source>
</evidence>
<dbReference type="GO" id="GO:0046983">
    <property type="term" value="F:protein dimerization activity"/>
    <property type="evidence" value="ECO:0007669"/>
    <property type="project" value="InterPro"/>
</dbReference>
<proteinExistence type="predicted"/>